<dbReference type="EMBL" id="CP003630">
    <property type="protein sequence ID" value="AFZ19507.1"/>
    <property type="molecule type" value="Genomic_DNA"/>
</dbReference>
<dbReference type="InterPro" id="IPR013686">
    <property type="entry name" value="Polypept-transport_assoc_ShlB"/>
</dbReference>
<evidence type="ECO:0000313" key="12">
    <source>
        <dbReference type="Proteomes" id="UP000010471"/>
    </source>
</evidence>
<dbReference type="InterPro" id="IPR051544">
    <property type="entry name" value="TPS_OM_transporter"/>
</dbReference>
<evidence type="ECO:0000256" key="1">
    <source>
        <dbReference type="ARBA" id="ARBA00004442"/>
    </source>
</evidence>
<dbReference type="Gene3D" id="3.10.20.310">
    <property type="entry name" value="membrane protein fhac"/>
    <property type="match status" value="1"/>
</dbReference>
<feature type="compositionally biased region" description="Polar residues" evidence="9">
    <location>
        <begin position="169"/>
        <end position="189"/>
    </location>
</feature>
<sequence>MGDSYFEGKPLFHPSISLPEYDYEIAFSTTTLSASPSSLDPIHNAPRTSASPSFLEPLPALAPQSLGYLTQQVAWQPSLVREERPHPATVSKAASGLLGTPEKVHPNSRLKWEDFSAFSVFSLSPTKLMPLSGESFLPPLFLQAQIPTTPPPIPPQELQPNPNQERFLQPSTTPAPLTPDSTSPTQQSPIPKLEIPDIDSPTQQAPIPKLEIPDVNSPTQPSPIQPSPTPTLESPNNQTPTQPTPTPTTEPSTQTIPVKTIKVTGSTVFGSQQLNPIVQPYEGRTLSLEQLREVADKITQLYLDQGYITSRAILANQVIPPDGVVEIAVIEGSLEEIQVEGTRRVKPGYIRSRVQLGTGKPLNTGKLEDQLRLLRADPLFENVEASLRAGTGVGQSILIVRVVEADPFEGSVSIDNYSPPSVGSERLGLNLLYRNLTGYGDEIAASYYHTTTSGADSFDFSYRIPLNPMNGTLQLRAAPSRNRITQEPLNVFDIGGESELYEMSFRQPLIRSPREELALSLGFTYQEGQTFLFGSPSPFGIGPDENGVSSTRVIKFGQDYLRRDVKGAWSLRSLFSFGIGALGATTNPDPIPDGGFVSWLGQIQRVQILNEDNFLIVGADIQLTPDSLLPSQQFVIGGGQSLRGYRQNIRSGDNGVRFSVEDRITLQRNEAGASIFQLAPFFDAGVVWNKSDNPNNQFLPSQRFLAGIGLGIIWEAQPGLSLRVDYGHPLIKVDDRGENAQDRGFYFSVRYQF</sequence>
<reference evidence="11 12" key="1">
    <citation type="submission" date="2012-06" db="EMBL/GenBank/DDBJ databases">
        <title>Finished chromosome of genome of Microcoleus sp. PCC 7113.</title>
        <authorList>
            <consortium name="US DOE Joint Genome Institute"/>
            <person name="Gugger M."/>
            <person name="Coursin T."/>
            <person name="Rippka R."/>
            <person name="Tandeau De Marsac N."/>
            <person name="Huntemann M."/>
            <person name="Wei C.-L."/>
            <person name="Han J."/>
            <person name="Detter J.C."/>
            <person name="Han C."/>
            <person name="Tapia R."/>
            <person name="Chen A."/>
            <person name="Kyrpides N."/>
            <person name="Mavromatis K."/>
            <person name="Markowitz V."/>
            <person name="Szeto E."/>
            <person name="Ivanova N."/>
            <person name="Pagani I."/>
            <person name="Pati A."/>
            <person name="Goodwin L."/>
            <person name="Nordberg H.P."/>
            <person name="Cantor M.N."/>
            <person name="Hua S.X."/>
            <person name="Woyke T."/>
            <person name="Kerfeld C.A."/>
        </authorList>
    </citation>
    <scope>NUCLEOTIDE SEQUENCE [LARGE SCALE GENOMIC DNA]</scope>
    <source>
        <strain evidence="11 12">PCC 7113</strain>
    </source>
</reference>
<keyword evidence="6" id="KW-0653">Protein transport</keyword>
<keyword evidence="12" id="KW-1185">Reference proteome</keyword>
<dbReference type="InterPro" id="IPR005565">
    <property type="entry name" value="Hemolysn_activator_HlyB_C"/>
</dbReference>
<keyword evidence="4" id="KW-1134">Transmembrane beta strand</keyword>
<evidence type="ECO:0000256" key="9">
    <source>
        <dbReference type="SAM" id="MobiDB-lite"/>
    </source>
</evidence>
<comment type="similarity">
    <text evidence="2">Belongs to the TPS (TC 1.B.20) family.</text>
</comment>
<keyword evidence="3" id="KW-0813">Transport</keyword>
<keyword evidence="8" id="KW-0998">Cell outer membrane</keyword>
<evidence type="ECO:0000313" key="11">
    <source>
        <dbReference type="EMBL" id="AFZ19507.1"/>
    </source>
</evidence>
<dbReference type="PROSITE" id="PS51779">
    <property type="entry name" value="POTRA"/>
    <property type="match status" value="1"/>
</dbReference>
<dbReference type="PATRIC" id="fig|1173027.3.peg.4170"/>
<feature type="compositionally biased region" description="Low complexity" evidence="9">
    <location>
        <begin position="230"/>
        <end position="241"/>
    </location>
</feature>
<comment type="subcellular location">
    <subcellularLocation>
        <location evidence="1">Cell outer membrane</location>
    </subcellularLocation>
</comment>
<dbReference type="Pfam" id="PF03865">
    <property type="entry name" value="ShlB"/>
    <property type="match status" value="1"/>
</dbReference>
<dbReference type="InterPro" id="IPR034746">
    <property type="entry name" value="POTRA"/>
</dbReference>
<feature type="domain" description="POTRA" evidence="10">
    <location>
        <begin position="256"/>
        <end position="332"/>
    </location>
</feature>
<dbReference type="HOGENOM" id="CLU_021521_0_0_3"/>
<dbReference type="eggNOG" id="COG2831">
    <property type="taxonomic scope" value="Bacteria"/>
</dbReference>
<feature type="compositionally biased region" description="Pro residues" evidence="9">
    <location>
        <begin position="220"/>
        <end position="229"/>
    </location>
</feature>
<evidence type="ECO:0000256" key="7">
    <source>
        <dbReference type="ARBA" id="ARBA00023136"/>
    </source>
</evidence>
<dbReference type="PANTHER" id="PTHR34597">
    <property type="entry name" value="SLR1661 PROTEIN"/>
    <property type="match status" value="1"/>
</dbReference>
<dbReference type="GO" id="GO:0008320">
    <property type="term" value="F:protein transmembrane transporter activity"/>
    <property type="evidence" value="ECO:0007669"/>
    <property type="project" value="TreeGrafter"/>
</dbReference>
<feature type="region of interest" description="Disordered" evidence="9">
    <location>
        <begin position="145"/>
        <end position="256"/>
    </location>
</feature>
<evidence type="ECO:0000256" key="6">
    <source>
        <dbReference type="ARBA" id="ARBA00022927"/>
    </source>
</evidence>
<name>K9WJ05_9CYAN</name>
<dbReference type="Pfam" id="PF08479">
    <property type="entry name" value="POTRA_2"/>
    <property type="match status" value="1"/>
</dbReference>
<accession>K9WJ05</accession>
<proteinExistence type="inferred from homology"/>
<dbReference type="PANTHER" id="PTHR34597:SF1">
    <property type="entry name" value="HEME_HEMOPEXIN TRANSPORTER PROTEIN HUXB"/>
    <property type="match status" value="1"/>
</dbReference>
<evidence type="ECO:0000256" key="8">
    <source>
        <dbReference type="ARBA" id="ARBA00023237"/>
    </source>
</evidence>
<dbReference type="RefSeq" id="WP_015183648.1">
    <property type="nucleotide sequence ID" value="NC_019738.1"/>
</dbReference>
<evidence type="ECO:0000259" key="10">
    <source>
        <dbReference type="PROSITE" id="PS51779"/>
    </source>
</evidence>
<keyword evidence="5" id="KW-0812">Transmembrane</keyword>
<dbReference type="KEGG" id="mic:Mic7113_3789"/>
<keyword evidence="7" id="KW-0472">Membrane</keyword>
<protein>
    <submittedName>
        <fullName evidence="11">Hemolysin activation/secretion protein</fullName>
    </submittedName>
</protein>
<dbReference type="GO" id="GO:0098046">
    <property type="term" value="C:type V protein secretion system complex"/>
    <property type="evidence" value="ECO:0007669"/>
    <property type="project" value="TreeGrafter"/>
</dbReference>
<feature type="compositionally biased region" description="Pro residues" evidence="9">
    <location>
        <begin position="148"/>
        <end position="157"/>
    </location>
</feature>
<dbReference type="GO" id="GO:0009279">
    <property type="term" value="C:cell outer membrane"/>
    <property type="evidence" value="ECO:0007669"/>
    <property type="project" value="UniProtKB-SubCell"/>
</dbReference>
<evidence type="ECO:0000256" key="3">
    <source>
        <dbReference type="ARBA" id="ARBA00022448"/>
    </source>
</evidence>
<evidence type="ECO:0000256" key="5">
    <source>
        <dbReference type="ARBA" id="ARBA00022692"/>
    </source>
</evidence>
<dbReference type="AlphaFoldDB" id="K9WJ05"/>
<evidence type="ECO:0000256" key="4">
    <source>
        <dbReference type="ARBA" id="ARBA00022452"/>
    </source>
</evidence>
<dbReference type="STRING" id="1173027.Mic7113_3789"/>
<dbReference type="Proteomes" id="UP000010471">
    <property type="component" value="Chromosome"/>
</dbReference>
<evidence type="ECO:0000256" key="2">
    <source>
        <dbReference type="ARBA" id="ARBA00009055"/>
    </source>
</evidence>
<dbReference type="Gene3D" id="2.40.160.50">
    <property type="entry name" value="membrane protein fhac: a member of the omp85/tpsb transporter family"/>
    <property type="match status" value="1"/>
</dbReference>
<organism evidence="11 12">
    <name type="scientific">Allocoleopsis franciscana PCC 7113</name>
    <dbReference type="NCBI Taxonomy" id="1173027"/>
    <lineage>
        <taxon>Bacteria</taxon>
        <taxon>Bacillati</taxon>
        <taxon>Cyanobacteriota</taxon>
        <taxon>Cyanophyceae</taxon>
        <taxon>Coleofasciculales</taxon>
        <taxon>Coleofasciculaceae</taxon>
        <taxon>Allocoleopsis</taxon>
        <taxon>Allocoleopsis franciscana</taxon>
    </lineage>
</organism>
<gene>
    <name evidence="11" type="ORF">Mic7113_3789</name>
</gene>
<dbReference type="GO" id="GO:0046819">
    <property type="term" value="P:protein secretion by the type V secretion system"/>
    <property type="evidence" value="ECO:0007669"/>
    <property type="project" value="TreeGrafter"/>
</dbReference>